<keyword evidence="11" id="KW-1185">Reference proteome</keyword>
<evidence type="ECO:0000256" key="5">
    <source>
        <dbReference type="ARBA" id="ARBA00022603"/>
    </source>
</evidence>
<dbReference type="OrthoDB" id="1723750at2759"/>
<evidence type="ECO:0000256" key="2">
    <source>
        <dbReference type="ARBA" id="ARBA00004496"/>
    </source>
</evidence>
<reference evidence="10 11" key="1">
    <citation type="journal article" date="2018" name="Nat. Ecol. Evol.">
        <title>Pezizomycetes genomes reveal the molecular basis of ectomycorrhizal truffle lifestyle.</title>
        <authorList>
            <person name="Murat C."/>
            <person name="Payen T."/>
            <person name="Noel B."/>
            <person name="Kuo A."/>
            <person name="Morin E."/>
            <person name="Chen J."/>
            <person name="Kohler A."/>
            <person name="Krizsan K."/>
            <person name="Balestrini R."/>
            <person name="Da Silva C."/>
            <person name="Montanini B."/>
            <person name="Hainaut M."/>
            <person name="Levati E."/>
            <person name="Barry K.W."/>
            <person name="Belfiori B."/>
            <person name="Cichocki N."/>
            <person name="Clum A."/>
            <person name="Dockter R.B."/>
            <person name="Fauchery L."/>
            <person name="Guy J."/>
            <person name="Iotti M."/>
            <person name="Le Tacon F."/>
            <person name="Lindquist E.A."/>
            <person name="Lipzen A."/>
            <person name="Malagnac F."/>
            <person name="Mello A."/>
            <person name="Molinier V."/>
            <person name="Miyauchi S."/>
            <person name="Poulain J."/>
            <person name="Riccioni C."/>
            <person name="Rubini A."/>
            <person name="Sitrit Y."/>
            <person name="Splivallo R."/>
            <person name="Traeger S."/>
            <person name="Wang M."/>
            <person name="Zifcakova L."/>
            <person name="Wipf D."/>
            <person name="Zambonelli A."/>
            <person name="Paolocci F."/>
            <person name="Nowrousian M."/>
            <person name="Ottonello S."/>
            <person name="Baldrian P."/>
            <person name="Spatafora J.W."/>
            <person name="Henrissat B."/>
            <person name="Nagy L.G."/>
            <person name="Aury J.M."/>
            <person name="Wincker P."/>
            <person name="Grigoriev I.V."/>
            <person name="Bonfante P."/>
            <person name="Martin F.M."/>
        </authorList>
    </citation>
    <scope>NUCLEOTIDE SEQUENCE [LARGE SCALE GENOMIC DNA]</scope>
    <source>
        <strain evidence="10 11">ATCC MYA-4762</strain>
    </source>
</reference>
<dbReference type="GO" id="GO:0032259">
    <property type="term" value="P:methylation"/>
    <property type="evidence" value="ECO:0007669"/>
    <property type="project" value="UniProtKB-KW"/>
</dbReference>
<accession>A0A3N4LPF2</accession>
<dbReference type="PANTHER" id="PTHR14614">
    <property type="entry name" value="HEPATOCELLULAR CARCINOMA-ASSOCIATED ANTIGEN"/>
    <property type="match status" value="1"/>
</dbReference>
<keyword evidence="8" id="KW-0539">Nucleus</keyword>
<evidence type="ECO:0000256" key="9">
    <source>
        <dbReference type="ARBA" id="ARBA00038126"/>
    </source>
</evidence>
<dbReference type="GO" id="GO:0005737">
    <property type="term" value="C:cytoplasm"/>
    <property type="evidence" value="ECO:0007669"/>
    <property type="project" value="UniProtKB-SubCell"/>
</dbReference>
<dbReference type="EMBL" id="ML121540">
    <property type="protein sequence ID" value="RPB24730.1"/>
    <property type="molecule type" value="Genomic_DNA"/>
</dbReference>
<evidence type="ECO:0000256" key="1">
    <source>
        <dbReference type="ARBA" id="ARBA00004123"/>
    </source>
</evidence>
<dbReference type="PANTHER" id="PTHR14614:SF39">
    <property type="entry name" value="HISTIDINE PROTEIN METHYLTRANSFERASE 1 HOMOLOG"/>
    <property type="match status" value="1"/>
</dbReference>
<dbReference type="InterPro" id="IPR029063">
    <property type="entry name" value="SAM-dependent_MTases_sf"/>
</dbReference>
<evidence type="ECO:0000256" key="4">
    <source>
        <dbReference type="ARBA" id="ARBA00022490"/>
    </source>
</evidence>
<evidence type="ECO:0000313" key="10">
    <source>
        <dbReference type="EMBL" id="RPB24730.1"/>
    </source>
</evidence>
<keyword evidence="6" id="KW-0808">Transferase</keyword>
<evidence type="ECO:0000256" key="6">
    <source>
        <dbReference type="ARBA" id="ARBA00022679"/>
    </source>
</evidence>
<keyword evidence="7" id="KW-0949">S-adenosyl-L-methionine</keyword>
<evidence type="ECO:0000313" key="11">
    <source>
        <dbReference type="Proteomes" id="UP000267821"/>
    </source>
</evidence>
<dbReference type="EC" id="2.1.1.85" evidence="3"/>
<dbReference type="AlphaFoldDB" id="A0A3N4LPF2"/>
<proteinExistence type="inferred from homology"/>
<protein>
    <recommendedName>
        <fullName evidence="3">protein-histidine N-methyltransferase</fullName>
        <ecNumber evidence="3">2.1.1.85</ecNumber>
    </recommendedName>
</protein>
<evidence type="ECO:0000256" key="7">
    <source>
        <dbReference type="ARBA" id="ARBA00022691"/>
    </source>
</evidence>
<dbReference type="GO" id="GO:0018064">
    <property type="term" value="F:protein-L-histidine N-tele-methyltransferase activity"/>
    <property type="evidence" value="ECO:0007669"/>
    <property type="project" value="UniProtKB-EC"/>
</dbReference>
<comment type="subcellular location">
    <subcellularLocation>
        <location evidence="2">Cytoplasm</location>
    </subcellularLocation>
    <subcellularLocation>
        <location evidence="1">Nucleus</location>
    </subcellularLocation>
</comment>
<sequence>MSFRFNFSNASDVSLNDNNGIAPEIPPIAPPVPHAATSPRLHTLEELVSTLPQNISYNTLTISNASKPIHIPRRELYDVRMQLMAEDDDLPIDSTIILASQSTKNSRIDKEKERTALLSFINGNEDVRPGVYEGGLKSWECSVDLVQYLSSRADILHNCNPLKILELGCGTSLPSLYLFQQALQPAAAGAYTLHLADYNYSVLRLVTLPNVFLSWVLATSPHLLTLPNGDLDVTAELKYYFLSSLQSANISVGFISGAWGDEMLSLLSSKPHPQNGNGYDLVLGSETIYEPRTMGEFTKVLLGALGPRGRGLVSAKRIYFGVGGSVGGFIDIVKKREGGGWDVREVETVGREKGGVGGVILEVKKVDELGEM</sequence>
<dbReference type="Gene3D" id="3.40.50.150">
    <property type="entry name" value="Vaccinia Virus protein VP39"/>
    <property type="match status" value="1"/>
</dbReference>
<dbReference type="InParanoid" id="A0A3N4LPF2"/>
<dbReference type="Proteomes" id="UP000267821">
    <property type="component" value="Unassembled WGS sequence"/>
</dbReference>
<evidence type="ECO:0000256" key="3">
    <source>
        <dbReference type="ARBA" id="ARBA00012533"/>
    </source>
</evidence>
<dbReference type="InterPro" id="IPR019410">
    <property type="entry name" value="Methyltransf_16"/>
</dbReference>
<evidence type="ECO:0000256" key="8">
    <source>
        <dbReference type="ARBA" id="ARBA00023242"/>
    </source>
</evidence>
<dbReference type="FunCoup" id="A0A3N4LPF2">
    <property type="interactions" value="1586"/>
</dbReference>
<dbReference type="STRING" id="1051890.A0A3N4LPF2"/>
<keyword evidence="5" id="KW-0489">Methyltransferase</keyword>
<gene>
    <name evidence="10" type="ORF">L211DRAFT_144829</name>
</gene>
<dbReference type="GO" id="GO:0005634">
    <property type="term" value="C:nucleus"/>
    <property type="evidence" value="ECO:0007669"/>
    <property type="project" value="UniProtKB-SubCell"/>
</dbReference>
<name>A0A3N4LPF2_9PEZI</name>
<comment type="similarity">
    <text evidence="9">Belongs to the methyltransferase superfamily. METTL18 family.</text>
</comment>
<organism evidence="10 11">
    <name type="scientific">Terfezia boudieri ATCC MYA-4762</name>
    <dbReference type="NCBI Taxonomy" id="1051890"/>
    <lineage>
        <taxon>Eukaryota</taxon>
        <taxon>Fungi</taxon>
        <taxon>Dikarya</taxon>
        <taxon>Ascomycota</taxon>
        <taxon>Pezizomycotina</taxon>
        <taxon>Pezizomycetes</taxon>
        <taxon>Pezizales</taxon>
        <taxon>Pezizaceae</taxon>
        <taxon>Terfezia</taxon>
    </lineage>
</organism>
<keyword evidence="4" id="KW-0963">Cytoplasm</keyword>